<dbReference type="PANTHER" id="PTHR34351:SF1">
    <property type="entry name" value="SLR1927 PROTEIN"/>
    <property type="match status" value="1"/>
</dbReference>
<keyword evidence="1" id="KW-0812">Transmembrane</keyword>
<dbReference type="STRING" id="41431.PCC8801_2086"/>
<organism evidence="2 3">
    <name type="scientific">Rippkaea orientalis (strain PCC 8801 / RF-1)</name>
    <name type="common">Cyanothece sp. (strain PCC 8801)</name>
    <dbReference type="NCBI Taxonomy" id="41431"/>
    <lineage>
        <taxon>Bacteria</taxon>
        <taxon>Bacillati</taxon>
        <taxon>Cyanobacteriota</taxon>
        <taxon>Cyanophyceae</taxon>
        <taxon>Oscillatoriophycideae</taxon>
        <taxon>Chroococcales</taxon>
        <taxon>Aphanothecaceae</taxon>
        <taxon>Rippkaea</taxon>
        <taxon>Rippkaea orientalis</taxon>
    </lineage>
</organism>
<dbReference type="EMBL" id="CP001287">
    <property type="protein sequence ID" value="ACK66118.1"/>
    <property type="molecule type" value="Genomic_DNA"/>
</dbReference>
<protein>
    <recommendedName>
        <fullName evidence="4">DUF58 domain-containing protein</fullName>
    </recommendedName>
</protein>
<dbReference type="Proteomes" id="UP000008204">
    <property type="component" value="Chromosome"/>
</dbReference>
<keyword evidence="1" id="KW-0472">Membrane</keyword>
<dbReference type="OrthoDB" id="9778037at2"/>
<evidence type="ECO:0008006" key="4">
    <source>
        <dbReference type="Google" id="ProtNLM"/>
    </source>
</evidence>
<proteinExistence type="predicted"/>
<feature type="transmembrane region" description="Helical" evidence="1">
    <location>
        <begin position="42"/>
        <end position="63"/>
    </location>
</feature>
<dbReference type="AlphaFoldDB" id="B7JZX1"/>
<evidence type="ECO:0000313" key="2">
    <source>
        <dbReference type="EMBL" id="ACK66118.1"/>
    </source>
</evidence>
<reference evidence="3" key="1">
    <citation type="journal article" date="2011" name="MBio">
        <title>Novel metabolic attributes of the genus Cyanothece, comprising a group of unicellular nitrogen-fixing Cyanobacteria.</title>
        <authorList>
            <person name="Bandyopadhyay A."/>
            <person name="Elvitigala T."/>
            <person name="Welsh E."/>
            <person name="Stockel J."/>
            <person name="Liberton M."/>
            <person name="Min H."/>
            <person name="Sherman L.A."/>
            <person name="Pakrasi H.B."/>
        </authorList>
    </citation>
    <scope>NUCLEOTIDE SEQUENCE [LARGE SCALE GENOMIC DNA]</scope>
    <source>
        <strain evidence="3">PCC 8801</strain>
    </source>
</reference>
<dbReference type="PANTHER" id="PTHR34351">
    <property type="entry name" value="SLR1927 PROTEIN-RELATED"/>
    <property type="match status" value="1"/>
</dbReference>
<keyword evidence="1" id="KW-1133">Transmembrane helix</keyword>
<name>B7JZX1_RIPO1</name>
<gene>
    <name evidence="2" type="ordered locus">PCC8801_2086</name>
</gene>
<keyword evidence="3" id="KW-1185">Reference proteome</keyword>
<dbReference type="eggNOG" id="COG1721">
    <property type="taxonomic scope" value="Bacteria"/>
</dbReference>
<accession>B7JZX1</accession>
<evidence type="ECO:0000313" key="3">
    <source>
        <dbReference type="Proteomes" id="UP000008204"/>
    </source>
</evidence>
<dbReference type="HOGENOM" id="CLU_686673_0_0_3"/>
<evidence type="ECO:0000256" key="1">
    <source>
        <dbReference type="SAM" id="Phobius"/>
    </source>
</evidence>
<sequence>MKTLSSLTEWLETHWVTPAFSGWLLAGLAICFFGAATNTMAGWLYVLSGTIFALLGLGAILPMRSQRHLKVHRPLISPVSAGEELTIELIIENTEKTAKTLLEVRDLVPHVLRTPVKTAIEVIPPQNKYSWIYYLPTQRRGVYRWQEVEVRTGTPLGLFWCRRHQEVPAKGIVYPQVLPLTQCPLVDTIGQEDSDTLQSDRHYQAANEGVTKTLRPYRYGDPMRLIHWRTSARFDEFKVRELEIITGGEDILICLDSASPWQPDNFEQAVIAAASLYFYALRSELNVKFWTAGTGVIHGNRQVLETLAAIASEEETLNLPFPKLPTIWLTQNTATLDTLSQGSRWVVFATGQTPDAQQLINPSTGGLVIDPEQPLALQLQKPLR</sequence>
<dbReference type="KEGG" id="cyp:PCC8801_2086"/>
<dbReference type="RefSeq" id="WP_012595386.1">
    <property type="nucleotide sequence ID" value="NC_011726.1"/>
</dbReference>
<feature type="transmembrane region" description="Helical" evidence="1">
    <location>
        <begin position="15"/>
        <end position="36"/>
    </location>
</feature>